<accession>A0A0H5R170</accession>
<sequence length="106" mass="12248">MSAAVYCESPFWVAYVELIAYDIRACNRQNLPRYVEQIDRMIGFVIPDNSICQRPRNRIELGWKTMLSLDQSSIINHVEPIAYDESGTSIDPRICVNPSRFAWHGQ</sequence>
<dbReference type="AlphaFoldDB" id="A0A0H5R170"/>
<name>A0A0H5R170_9EUKA</name>
<dbReference type="EMBL" id="HACM01001100">
    <property type="protein sequence ID" value="CRZ01542.1"/>
    <property type="molecule type" value="Transcribed_RNA"/>
</dbReference>
<organism evidence="1">
    <name type="scientific">Spongospora subterranea</name>
    <dbReference type="NCBI Taxonomy" id="70186"/>
    <lineage>
        <taxon>Eukaryota</taxon>
        <taxon>Sar</taxon>
        <taxon>Rhizaria</taxon>
        <taxon>Endomyxa</taxon>
        <taxon>Phytomyxea</taxon>
        <taxon>Plasmodiophorida</taxon>
        <taxon>Plasmodiophoridae</taxon>
        <taxon>Spongospora</taxon>
    </lineage>
</organism>
<evidence type="ECO:0000313" key="1">
    <source>
        <dbReference type="EMBL" id="CRZ01544.1"/>
    </source>
</evidence>
<protein>
    <submittedName>
        <fullName evidence="1">Uncharacterized protein</fullName>
    </submittedName>
</protein>
<reference evidence="1" key="1">
    <citation type="submission" date="2015-04" db="EMBL/GenBank/DDBJ databases">
        <title>The genome sequence of the plant pathogenic Rhizarian Plasmodiophora brassicae reveals insights in its biotrophic life cycle and the origin of chitin synthesis.</title>
        <authorList>
            <person name="Schwelm A."/>
            <person name="Fogelqvist J."/>
            <person name="Knaust A."/>
            <person name="Julke S."/>
            <person name="Lilja T."/>
            <person name="Dhandapani V."/>
            <person name="Bonilla-Rosso G."/>
            <person name="Karlsson M."/>
            <person name="Shevchenko A."/>
            <person name="Choi S.R."/>
            <person name="Kim H.G."/>
            <person name="Park J.Y."/>
            <person name="Lim Y.P."/>
            <person name="Ludwig-Muller J."/>
            <person name="Dixelius C."/>
        </authorList>
    </citation>
    <scope>NUCLEOTIDE SEQUENCE</scope>
    <source>
        <tissue evidence="1">Potato root galls</tissue>
    </source>
</reference>
<dbReference type="EMBL" id="HACM01001102">
    <property type="protein sequence ID" value="CRZ01544.1"/>
    <property type="molecule type" value="Transcribed_RNA"/>
</dbReference>
<proteinExistence type="predicted"/>